<reference evidence="3 4" key="1">
    <citation type="journal article" date="2019" name="Sci. Rep.">
        <title>A high-quality genome of Eragrostis curvula grass provides insights into Poaceae evolution and supports new strategies to enhance forage quality.</title>
        <authorList>
            <person name="Carballo J."/>
            <person name="Santos B.A.C.M."/>
            <person name="Zappacosta D."/>
            <person name="Garbus I."/>
            <person name="Selva J.P."/>
            <person name="Gallo C.A."/>
            <person name="Diaz A."/>
            <person name="Albertini E."/>
            <person name="Caccamo M."/>
            <person name="Echenique V."/>
        </authorList>
    </citation>
    <scope>NUCLEOTIDE SEQUENCE [LARGE SCALE GENOMIC DNA]</scope>
    <source>
        <strain evidence="4">cv. Victoria</strain>
        <tissue evidence="3">Leaf</tissue>
    </source>
</reference>
<feature type="non-terminal residue" evidence="3">
    <location>
        <position position="1"/>
    </location>
</feature>
<protein>
    <recommendedName>
        <fullName evidence="2">Bifunctional inhibitor/plant lipid transfer protein/seed storage helical domain-containing protein</fullName>
    </recommendedName>
</protein>
<dbReference type="EMBL" id="RWGY01000011">
    <property type="protein sequence ID" value="TVU30210.1"/>
    <property type="molecule type" value="Genomic_DNA"/>
</dbReference>
<dbReference type="Pfam" id="PF14368">
    <property type="entry name" value="LTP_2"/>
    <property type="match status" value="1"/>
</dbReference>
<evidence type="ECO:0000259" key="2">
    <source>
        <dbReference type="Pfam" id="PF14368"/>
    </source>
</evidence>
<keyword evidence="4" id="KW-1185">Reference proteome</keyword>
<dbReference type="OrthoDB" id="635304at2759"/>
<feature type="domain" description="Bifunctional inhibitor/plant lipid transfer protein/seed storage helical" evidence="2">
    <location>
        <begin position="22"/>
        <end position="107"/>
    </location>
</feature>
<dbReference type="PANTHER" id="PTHR33286">
    <property type="entry name" value="BIFUNCTIONAL INHIBITOR/LIPID-TRANSFER PROTEIN/SEED STORAGE 2S ALBUMIN SUPERFAMILY PROTEIN"/>
    <property type="match status" value="1"/>
</dbReference>
<proteinExistence type="predicted"/>
<accession>A0A5J9V4E4</accession>
<keyword evidence="1" id="KW-0732">Signal</keyword>
<evidence type="ECO:0000256" key="1">
    <source>
        <dbReference type="SAM" id="SignalP"/>
    </source>
</evidence>
<gene>
    <name evidence="3" type="ORF">EJB05_21820</name>
</gene>
<sequence length="129" mass="14307">MTAIKAILQVIIFAFTIFMFATHEALGEHDCYHEKENVKVKCKKNLDIVSPYVRPRAGSKCCRTVRESDMVCVCRTLTRAEEDEISAVKLVDVADDCGKPVPVGNKCGTWTVPPPLPPPHARTYKSSSV</sequence>
<comment type="caution">
    <text evidence="3">The sequence shown here is derived from an EMBL/GenBank/DDBJ whole genome shotgun (WGS) entry which is preliminary data.</text>
</comment>
<dbReference type="Gramene" id="TVU30210">
    <property type="protein sequence ID" value="TVU30210"/>
    <property type="gene ID" value="EJB05_21820"/>
</dbReference>
<feature type="chain" id="PRO_5023894187" description="Bifunctional inhibitor/plant lipid transfer protein/seed storage helical domain-containing protein" evidence="1">
    <location>
        <begin position="28"/>
        <end position="129"/>
    </location>
</feature>
<dbReference type="PANTHER" id="PTHR33286:SF44">
    <property type="entry name" value="5A2 PROTEIN"/>
    <property type="match status" value="1"/>
</dbReference>
<dbReference type="Proteomes" id="UP000324897">
    <property type="component" value="Chromosome 1"/>
</dbReference>
<evidence type="ECO:0000313" key="3">
    <source>
        <dbReference type="EMBL" id="TVU30210.1"/>
    </source>
</evidence>
<dbReference type="InterPro" id="IPR016140">
    <property type="entry name" value="Bifunc_inhib/LTP/seed_store"/>
</dbReference>
<evidence type="ECO:0000313" key="4">
    <source>
        <dbReference type="Proteomes" id="UP000324897"/>
    </source>
</evidence>
<organism evidence="3 4">
    <name type="scientific">Eragrostis curvula</name>
    <name type="common">weeping love grass</name>
    <dbReference type="NCBI Taxonomy" id="38414"/>
    <lineage>
        <taxon>Eukaryota</taxon>
        <taxon>Viridiplantae</taxon>
        <taxon>Streptophyta</taxon>
        <taxon>Embryophyta</taxon>
        <taxon>Tracheophyta</taxon>
        <taxon>Spermatophyta</taxon>
        <taxon>Magnoliopsida</taxon>
        <taxon>Liliopsida</taxon>
        <taxon>Poales</taxon>
        <taxon>Poaceae</taxon>
        <taxon>PACMAD clade</taxon>
        <taxon>Chloridoideae</taxon>
        <taxon>Eragrostideae</taxon>
        <taxon>Eragrostidinae</taxon>
        <taxon>Eragrostis</taxon>
    </lineage>
</organism>
<name>A0A5J9V4E4_9POAL</name>
<feature type="signal peptide" evidence="1">
    <location>
        <begin position="1"/>
        <end position="27"/>
    </location>
</feature>
<dbReference type="AlphaFoldDB" id="A0A5J9V4E4"/>